<dbReference type="EMBL" id="JASGBQ010000032">
    <property type="protein sequence ID" value="MDI9243364.1"/>
    <property type="molecule type" value="Genomic_DNA"/>
</dbReference>
<comment type="caution">
    <text evidence="2">The sequence shown here is derived from an EMBL/GenBank/DDBJ whole genome shotgun (WGS) entry which is preliminary data.</text>
</comment>
<feature type="transmembrane region" description="Helical" evidence="1">
    <location>
        <begin position="134"/>
        <end position="154"/>
    </location>
</feature>
<keyword evidence="1" id="KW-0812">Transmembrane</keyword>
<dbReference type="Proteomes" id="UP001300383">
    <property type="component" value="Unassembled WGS sequence"/>
</dbReference>
<evidence type="ECO:0000313" key="2">
    <source>
        <dbReference type="EMBL" id="MDI9243364.1"/>
    </source>
</evidence>
<feature type="transmembrane region" description="Helical" evidence="1">
    <location>
        <begin position="160"/>
        <end position="184"/>
    </location>
</feature>
<organism evidence="2 3">
    <name type="scientific">Fusibacillus kribbianus</name>
    <dbReference type="NCBI Taxonomy" id="3044208"/>
    <lineage>
        <taxon>Bacteria</taxon>
        <taxon>Bacillati</taxon>
        <taxon>Bacillota</taxon>
        <taxon>Clostridia</taxon>
        <taxon>Lachnospirales</taxon>
        <taxon>Lachnospiraceae</taxon>
        <taxon>Fusibacillus</taxon>
    </lineage>
</organism>
<gene>
    <name evidence="2" type="ORF">QJ036_12990</name>
</gene>
<evidence type="ECO:0000256" key="1">
    <source>
        <dbReference type="SAM" id="Phobius"/>
    </source>
</evidence>
<protein>
    <submittedName>
        <fullName evidence="2">DUF2812 domain-containing protein</fullName>
    </submittedName>
</protein>
<dbReference type="InterPro" id="IPR021359">
    <property type="entry name" value="DUF2812"/>
</dbReference>
<keyword evidence="1" id="KW-1133">Transmembrane helix</keyword>
<keyword evidence="1" id="KW-0472">Membrane</keyword>
<proteinExistence type="predicted"/>
<dbReference type="Pfam" id="PF11193">
    <property type="entry name" value="DUF2812"/>
    <property type="match status" value="2"/>
</dbReference>
<dbReference type="RefSeq" id="WP_283231788.1">
    <property type="nucleotide sequence ID" value="NZ_JASGBQ010000032.1"/>
</dbReference>
<name>A0AAP4BEP4_9FIRM</name>
<accession>A0AAP4BEP4</accession>
<sequence>MENETREIKKVTKWITSLMAERAWLEEMSMEGWFLKDIRMGIRYTFEKGEPRHMAYDVDRFDLPKNPTRREIEQKADFLDMAEETGWSLVCHDEGQNYYLTKPWEEGAANEFYDSSEDRMRRAEHYKGMFADKLHIFLGLTLLMQVMGILFYLIPDESGVGWFPVFVMGYTAFCMFICIVLFRWSRLYERELRYSLEEWKAIYGKKDSVVRRKFILTIGGLEKYLSEQSAAGYHIKNMRIFRFTFACGEPEDMVYMMDSRHLTNKRRKKAGSSVFKDSRDWEERNNDWQVQSLQEAESAGWEFVGAVESRNILYRAKASSGAVPLNESGGIRITSAFGGMAVMMVIAGLAGGIIGGLVGYFVG</sequence>
<evidence type="ECO:0000313" key="3">
    <source>
        <dbReference type="Proteomes" id="UP001300383"/>
    </source>
</evidence>
<keyword evidence="3" id="KW-1185">Reference proteome</keyword>
<reference evidence="2 3" key="1">
    <citation type="submission" date="2023-05" db="EMBL/GenBank/DDBJ databases">
        <title>[ruminococcus] sp. nov., isolated from a pig farm feces dump.</title>
        <authorList>
            <person name="Chang Y.-H."/>
        </authorList>
    </citation>
    <scope>NUCLEOTIDE SEQUENCE [LARGE SCALE GENOMIC DNA]</scope>
    <source>
        <strain evidence="2 3">YH-rum2234</strain>
    </source>
</reference>
<feature type="transmembrane region" description="Helical" evidence="1">
    <location>
        <begin position="341"/>
        <end position="362"/>
    </location>
</feature>
<dbReference type="AlphaFoldDB" id="A0AAP4BEP4"/>